<dbReference type="Proteomes" id="UP001632038">
    <property type="component" value="Unassembled WGS sequence"/>
</dbReference>
<evidence type="ECO:0000313" key="3">
    <source>
        <dbReference type="Proteomes" id="UP001632038"/>
    </source>
</evidence>
<feature type="region of interest" description="Disordered" evidence="1">
    <location>
        <begin position="1"/>
        <end position="24"/>
    </location>
</feature>
<evidence type="ECO:0000256" key="1">
    <source>
        <dbReference type="SAM" id="MobiDB-lite"/>
    </source>
</evidence>
<sequence length="106" mass="12437">MDRFSRSKSSRGNQVQPNSMNNLRSFSTSTYNLEINNGNFKEVKEDNICRNSSSKSWNFNLDPELQRKKRVASYKAYSMEGKMKGSMKKSFKWVKETCYQVAHGFW</sequence>
<name>A0ABD3CVS7_9LAMI</name>
<evidence type="ECO:0000313" key="2">
    <source>
        <dbReference type="EMBL" id="KAL3632936.1"/>
    </source>
</evidence>
<protein>
    <submittedName>
        <fullName evidence="2">Uncharacterized protein</fullName>
    </submittedName>
</protein>
<keyword evidence="3" id="KW-1185">Reference proteome</keyword>
<dbReference type="EMBL" id="JAVIJP010000032">
    <property type="protein sequence ID" value="KAL3632936.1"/>
    <property type="molecule type" value="Genomic_DNA"/>
</dbReference>
<dbReference type="PANTHER" id="PTHR33193">
    <property type="entry name" value="DOMAIN PROTEIN, PUTATIVE (DUF3511)-RELATED"/>
    <property type="match status" value="1"/>
</dbReference>
<dbReference type="Pfam" id="PF12023">
    <property type="entry name" value="DUF3511"/>
    <property type="match status" value="1"/>
</dbReference>
<dbReference type="InterPro" id="IPR021899">
    <property type="entry name" value="DUF3511"/>
</dbReference>
<reference evidence="3" key="1">
    <citation type="journal article" date="2024" name="IScience">
        <title>Strigolactones Initiate the Formation of Haustorium-like Structures in Castilleja.</title>
        <authorList>
            <person name="Buerger M."/>
            <person name="Peterson D."/>
            <person name="Chory J."/>
        </authorList>
    </citation>
    <scope>NUCLEOTIDE SEQUENCE [LARGE SCALE GENOMIC DNA]</scope>
</reference>
<organism evidence="2 3">
    <name type="scientific">Castilleja foliolosa</name>
    <dbReference type="NCBI Taxonomy" id="1961234"/>
    <lineage>
        <taxon>Eukaryota</taxon>
        <taxon>Viridiplantae</taxon>
        <taxon>Streptophyta</taxon>
        <taxon>Embryophyta</taxon>
        <taxon>Tracheophyta</taxon>
        <taxon>Spermatophyta</taxon>
        <taxon>Magnoliopsida</taxon>
        <taxon>eudicotyledons</taxon>
        <taxon>Gunneridae</taxon>
        <taxon>Pentapetalae</taxon>
        <taxon>asterids</taxon>
        <taxon>lamiids</taxon>
        <taxon>Lamiales</taxon>
        <taxon>Orobanchaceae</taxon>
        <taxon>Pedicularideae</taxon>
        <taxon>Castillejinae</taxon>
        <taxon>Castilleja</taxon>
    </lineage>
</organism>
<comment type="caution">
    <text evidence="2">The sequence shown here is derived from an EMBL/GenBank/DDBJ whole genome shotgun (WGS) entry which is preliminary data.</text>
</comment>
<feature type="compositionally biased region" description="Polar residues" evidence="1">
    <location>
        <begin position="10"/>
        <end position="24"/>
    </location>
</feature>
<dbReference type="AlphaFoldDB" id="A0ABD3CVS7"/>
<gene>
    <name evidence="2" type="ORF">CASFOL_025920</name>
</gene>
<accession>A0ABD3CVS7</accession>
<dbReference type="PANTHER" id="PTHR33193:SF71">
    <property type="entry name" value="OS02G0223700 PROTEIN"/>
    <property type="match status" value="1"/>
</dbReference>
<proteinExistence type="predicted"/>